<evidence type="ECO:0000256" key="6">
    <source>
        <dbReference type="ARBA" id="ARBA00022553"/>
    </source>
</evidence>
<evidence type="ECO:0000256" key="4">
    <source>
        <dbReference type="ARBA" id="ARBA00022475"/>
    </source>
</evidence>
<dbReference type="Pfam" id="PF00512">
    <property type="entry name" value="HisKA"/>
    <property type="match status" value="1"/>
</dbReference>
<feature type="domain" description="HAMP" evidence="20">
    <location>
        <begin position="365"/>
        <end position="417"/>
    </location>
</feature>
<dbReference type="RefSeq" id="WP_198685720.1">
    <property type="nucleotide sequence ID" value="NZ_JAEIJD010000004.1"/>
</dbReference>
<dbReference type="InterPro" id="IPR036641">
    <property type="entry name" value="HPT_dom_sf"/>
</dbReference>
<dbReference type="Pfam" id="PF01627">
    <property type="entry name" value="Hpt"/>
    <property type="match status" value="1"/>
</dbReference>
<evidence type="ECO:0000256" key="9">
    <source>
        <dbReference type="ARBA" id="ARBA00022777"/>
    </source>
</evidence>
<feature type="domain" description="Histidine kinase" evidence="18">
    <location>
        <begin position="474"/>
        <end position="695"/>
    </location>
</feature>
<dbReference type="InterPro" id="IPR011006">
    <property type="entry name" value="CheY-like_superfamily"/>
</dbReference>
<dbReference type="InterPro" id="IPR036890">
    <property type="entry name" value="HATPase_C_sf"/>
</dbReference>
<dbReference type="GO" id="GO:0000155">
    <property type="term" value="F:phosphorelay sensor kinase activity"/>
    <property type="evidence" value="ECO:0007669"/>
    <property type="project" value="InterPro"/>
</dbReference>
<keyword evidence="10" id="KW-0067">ATP-binding</keyword>
<dbReference type="Proteomes" id="UP000613255">
    <property type="component" value="Unassembled WGS sequence"/>
</dbReference>
<dbReference type="Pfam" id="PF21689">
    <property type="entry name" value="TorS_sensor_domain"/>
    <property type="match status" value="1"/>
</dbReference>
<proteinExistence type="predicted"/>
<dbReference type="SUPFAM" id="SSF47384">
    <property type="entry name" value="Homodimeric domain of signal transducing histidine kinase"/>
    <property type="match status" value="1"/>
</dbReference>
<evidence type="ECO:0000313" key="22">
    <source>
        <dbReference type="EMBL" id="MBI6629699.1"/>
    </source>
</evidence>
<keyword evidence="8 17" id="KW-0812">Transmembrane</keyword>
<keyword evidence="9" id="KW-0418">Kinase</keyword>
<keyword evidence="7" id="KW-0808">Transferase</keyword>
<dbReference type="Gene3D" id="1.20.120.160">
    <property type="entry name" value="HPT domain"/>
    <property type="match status" value="1"/>
</dbReference>
<keyword evidence="11 17" id="KW-1133">Transmembrane helix</keyword>
<name>A0A934M3B8_9RHOB</name>
<feature type="coiled-coil region" evidence="16">
    <location>
        <begin position="931"/>
        <end position="961"/>
    </location>
</feature>
<dbReference type="GO" id="GO:0005886">
    <property type="term" value="C:plasma membrane"/>
    <property type="evidence" value="ECO:0007669"/>
    <property type="project" value="UniProtKB-SubCell"/>
</dbReference>
<evidence type="ECO:0000256" key="12">
    <source>
        <dbReference type="ARBA" id="ARBA00023012"/>
    </source>
</evidence>
<feature type="transmembrane region" description="Helical" evidence="17">
    <location>
        <begin position="12"/>
        <end position="31"/>
    </location>
</feature>
<dbReference type="SMART" id="SM00387">
    <property type="entry name" value="HATPase_c"/>
    <property type="match status" value="1"/>
</dbReference>
<dbReference type="InterPro" id="IPR036097">
    <property type="entry name" value="HisK_dim/P_sf"/>
</dbReference>
<keyword evidence="23" id="KW-1185">Reference proteome</keyword>
<evidence type="ECO:0000256" key="17">
    <source>
        <dbReference type="SAM" id="Phobius"/>
    </source>
</evidence>
<keyword evidence="4" id="KW-1003">Cell membrane</keyword>
<dbReference type="FunFam" id="3.30.565.10:FF:000010">
    <property type="entry name" value="Sensor histidine kinase RcsC"/>
    <property type="match status" value="1"/>
</dbReference>
<keyword evidence="5" id="KW-0997">Cell inner membrane</keyword>
<evidence type="ECO:0000259" key="20">
    <source>
        <dbReference type="PROSITE" id="PS50885"/>
    </source>
</evidence>
<comment type="subcellular location">
    <subcellularLocation>
        <location evidence="2">Cell inner membrane</location>
        <topology evidence="2">Multi-pass membrane protein</topology>
    </subcellularLocation>
</comment>
<evidence type="ECO:0000256" key="5">
    <source>
        <dbReference type="ARBA" id="ARBA00022519"/>
    </source>
</evidence>
<dbReference type="SMART" id="SM00448">
    <property type="entry name" value="REC"/>
    <property type="match status" value="1"/>
</dbReference>
<dbReference type="InterPro" id="IPR005467">
    <property type="entry name" value="His_kinase_dom"/>
</dbReference>
<protein>
    <recommendedName>
        <fullName evidence="3">histidine kinase</fullName>
        <ecNumber evidence="3">2.7.13.3</ecNumber>
    </recommendedName>
</protein>
<dbReference type="PROSITE" id="PS50110">
    <property type="entry name" value="RESPONSE_REGULATORY"/>
    <property type="match status" value="1"/>
</dbReference>
<dbReference type="PRINTS" id="PR00344">
    <property type="entry name" value="BCTRLSENSOR"/>
</dbReference>
<comment type="caution">
    <text evidence="22">The sequence shown here is derived from an EMBL/GenBank/DDBJ whole genome shotgun (WGS) entry which is preliminary data.</text>
</comment>
<evidence type="ECO:0000256" key="10">
    <source>
        <dbReference type="ARBA" id="ARBA00022840"/>
    </source>
</evidence>
<feature type="domain" description="Response regulatory" evidence="19">
    <location>
        <begin position="717"/>
        <end position="835"/>
    </location>
</feature>
<dbReference type="CDD" id="cd16172">
    <property type="entry name" value="TorS_sensor_domain"/>
    <property type="match status" value="1"/>
</dbReference>
<dbReference type="PIRSF" id="PIRSF036437">
    <property type="entry name" value="HK_TorS"/>
    <property type="match status" value="1"/>
</dbReference>
<evidence type="ECO:0000313" key="23">
    <source>
        <dbReference type="Proteomes" id="UP000613255"/>
    </source>
</evidence>
<dbReference type="Gene3D" id="1.10.287.130">
    <property type="match status" value="1"/>
</dbReference>
<feature type="modified residue" description="Phosphohistidine" evidence="14">
    <location>
        <position position="908"/>
    </location>
</feature>
<reference evidence="22" key="1">
    <citation type="submission" date="2020-12" db="EMBL/GenBank/DDBJ databases">
        <title>Pontibaca salina gen. nov., sp. nov., isolated from marine sediment.</title>
        <authorList>
            <person name="Bo J."/>
            <person name="Wang S."/>
            <person name="Song X."/>
            <person name="Du Z."/>
        </authorList>
    </citation>
    <scope>NUCLEOTIDE SEQUENCE</scope>
    <source>
        <strain evidence="22">S1109L</strain>
    </source>
</reference>
<dbReference type="PROSITE" id="PS50109">
    <property type="entry name" value="HIS_KIN"/>
    <property type="match status" value="1"/>
</dbReference>
<keyword evidence="6 15" id="KW-0597">Phosphoprotein</keyword>
<keyword evidence="13 17" id="KW-0472">Membrane</keyword>
<organism evidence="22 23">
    <name type="scientific">Pontibaca salina</name>
    <dbReference type="NCBI Taxonomy" id="2795731"/>
    <lineage>
        <taxon>Bacteria</taxon>
        <taxon>Pseudomonadati</taxon>
        <taxon>Pseudomonadota</taxon>
        <taxon>Alphaproteobacteria</taxon>
        <taxon>Rhodobacterales</taxon>
        <taxon>Roseobacteraceae</taxon>
        <taxon>Pontibaca</taxon>
    </lineage>
</organism>
<evidence type="ECO:0000256" key="13">
    <source>
        <dbReference type="ARBA" id="ARBA00023136"/>
    </source>
</evidence>
<feature type="modified residue" description="4-aspartylphosphate" evidence="15">
    <location>
        <position position="766"/>
    </location>
</feature>
<keyword evidence="12" id="KW-0902">Two-component regulatory system</keyword>
<dbReference type="InterPro" id="IPR037952">
    <property type="entry name" value="Sensor_TorS"/>
</dbReference>
<evidence type="ECO:0000256" key="7">
    <source>
        <dbReference type="ARBA" id="ARBA00022679"/>
    </source>
</evidence>
<evidence type="ECO:0000256" key="2">
    <source>
        <dbReference type="ARBA" id="ARBA00004429"/>
    </source>
</evidence>
<keyword evidence="10" id="KW-0547">Nucleotide-binding</keyword>
<dbReference type="Gene3D" id="3.30.565.10">
    <property type="entry name" value="Histidine kinase-like ATPase, C-terminal domain"/>
    <property type="match status" value="1"/>
</dbReference>
<dbReference type="CDD" id="cd17546">
    <property type="entry name" value="REC_hyHK_CKI1_RcsC-like"/>
    <property type="match status" value="1"/>
</dbReference>
<dbReference type="PROSITE" id="PS50885">
    <property type="entry name" value="HAMP"/>
    <property type="match status" value="1"/>
</dbReference>
<evidence type="ECO:0000256" key="3">
    <source>
        <dbReference type="ARBA" id="ARBA00012438"/>
    </source>
</evidence>
<evidence type="ECO:0000259" key="19">
    <source>
        <dbReference type="PROSITE" id="PS50110"/>
    </source>
</evidence>
<sequence>MIKDSGLGARLLLAFVVIAGLPVIANVFGWFELRDVARVQTGMIGETIPAIAEVRGIAEESSRIVSLAPELAQVSTHPERKKRSDFLLAQIAALEQRLQRSGTQARPDYGVLLTTLQMVGVQMNALDRLVRQRIALTEERDAKLTLVRGATNALLEMADTLVANAQMGTSAVISNIYDLSPGDGRQEKRLDALDKLIEVDLFQLGLMFELRSRTSEIGLLANRIPGIFDVATLERTEGELAERIDIVKRRIASVRDPGRAAQAADQLASISLLVDSPPQETNVFTASADILRLNDQIAAGQDTLRHTSTVLGREADALALSAQARATALGAKSTAAIRDVQARSLLSGGIALLISFLVLWFYIRGNVTRRLDRLSDRMTSLAAGRLHGAVRPEGKDEIARMEKSVEFFRQQALANRALQEERDRNAMELLRHRNELQRLVNEQTEELRGEVTAHAAARERAEAATRAKSEFLAMMSHEIRTPMNGVLGMLRNLSHDLKGAKQTEDVQTALSSGESLLALLNDILDYSRAEGGEFPNAIQVFSIADLVNDIDLLMRPNARDKEVQLLIDIPCDIPRAVSGDMVKLRQVLFNLVSNALKFTTKGEIVLRVRRQVPEANDGADRYFFEISDTGKGISPEAIERVFEPFEQGDISRTYGGTGLGLAICRKFADAMGATLGVESTPDVGSVFTLCVALEEADVTLLPGPTHPSAMRAVEPLDVLVVEDHEINRKVARSYLERMGHCVICAATGEAALEQLAQRRFNLVLLDVNLPGMNGLEVAQKIRAHPDPNIAALPLIAISAHASPDQIDGHLAAGMDCFVAKPVSPERLASAIADVLAGHRRRIFPSSRSKSPKRQDRCSNLLLASIKDLGASRALEIAQLFLGRLDADISQIRKAAADRNLAELANHAHRALGAASNFDLHELIACLGNLERAAKRDAADAVEELVREAEKLARDATAAITQDIAQIADVHVAQPIAAVNT</sequence>
<dbReference type="SUPFAM" id="SSF47226">
    <property type="entry name" value="Histidine-containing phosphotransfer domain, HPT domain"/>
    <property type="match status" value="1"/>
</dbReference>
<dbReference type="InterPro" id="IPR003594">
    <property type="entry name" value="HATPase_dom"/>
</dbReference>
<evidence type="ECO:0000259" key="21">
    <source>
        <dbReference type="PROSITE" id="PS50894"/>
    </source>
</evidence>
<dbReference type="Gene3D" id="1.20.58.920">
    <property type="match status" value="1"/>
</dbReference>
<dbReference type="SMART" id="SM00304">
    <property type="entry name" value="HAMP"/>
    <property type="match status" value="1"/>
</dbReference>
<dbReference type="Pfam" id="PF02518">
    <property type="entry name" value="HATPase_c"/>
    <property type="match status" value="1"/>
</dbReference>
<evidence type="ECO:0000256" key="15">
    <source>
        <dbReference type="PROSITE-ProRule" id="PRU00169"/>
    </source>
</evidence>
<gene>
    <name evidence="22" type="ORF">JAO82_07345</name>
</gene>
<evidence type="ECO:0000256" key="1">
    <source>
        <dbReference type="ARBA" id="ARBA00000085"/>
    </source>
</evidence>
<dbReference type="SUPFAM" id="SSF52172">
    <property type="entry name" value="CheY-like"/>
    <property type="match status" value="1"/>
</dbReference>
<dbReference type="Gene3D" id="3.40.50.2300">
    <property type="match status" value="1"/>
</dbReference>
<dbReference type="CDD" id="cd16922">
    <property type="entry name" value="HATPase_EvgS-ArcB-TorS-like"/>
    <property type="match status" value="1"/>
</dbReference>
<comment type="catalytic activity">
    <reaction evidence="1">
        <text>ATP + protein L-histidine = ADP + protein N-phospho-L-histidine.</text>
        <dbReference type="EC" id="2.7.13.3"/>
    </reaction>
</comment>
<dbReference type="Pfam" id="PF00072">
    <property type="entry name" value="Response_reg"/>
    <property type="match status" value="1"/>
</dbReference>
<dbReference type="CDD" id="cd00082">
    <property type="entry name" value="HisKA"/>
    <property type="match status" value="1"/>
</dbReference>
<dbReference type="Gene3D" id="6.10.340.10">
    <property type="match status" value="1"/>
</dbReference>
<dbReference type="InterPro" id="IPR008207">
    <property type="entry name" value="Sig_transdc_His_kin_Hpt_dom"/>
</dbReference>
<dbReference type="EMBL" id="JAEIJD010000004">
    <property type="protein sequence ID" value="MBI6629699.1"/>
    <property type="molecule type" value="Genomic_DNA"/>
</dbReference>
<evidence type="ECO:0000256" key="16">
    <source>
        <dbReference type="SAM" id="Coils"/>
    </source>
</evidence>
<dbReference type="InterPro" id="IPR014302">
    <property type="entry name" value="Sig_transdc_His_kinase_TorS"/>
</dbReference>
<keyword evidence="16" id="KW-0175">Coiled coil</keyword>
<dbReference type="InterPro" id="IPR001789">
    <property type="entry name" value="Sig_transdc_resp-reg_receiver"/>
</dbReference>
<dbReference type="PROSITE" id="PS50894">
    <property type="entry name" value="HPT"/>
    <property type="match status" value="1"/>
</dbReference>
<evidence type="ECO:0000256" key="14">
    <source>
        <dbReference type="PROSITE-ProRule" id="PRU00110"/>
    </source>
</evidence>
<feature type="transmembrane region" description="Helical" evidence="17">
    <location>
        <begin position="345"/>
        <end position="363"/>
    </location>
</feature>
<dbReference type="EC" id="2.7.13.3" evidence="3"/>
<evidence type="ECO:0000256" key="8">
    <source>
        <dbReference type="ARBA" id="ARBA00022692"/>
    </source>
</evidence>
<dbReference type="InterPro" id="IPR004358">
    <property type="entry name" value="Sig_transdc_His_kin-like_C"/>
</dbReference>
<dbReference type="SUPFAM" id="SSF55874">
    <property type="entry name" value="ATPase domain of HSP90 chaperone/DNA topoisomerase II/histidine kinase"/>
    <property type="match status" value="1"/>
</dbReference>
<dbReference type="PANTHER" id="PTHR43047">
    <property type="entry name" value="TWO-COMPONENT HISTIDINE PROTEIN KINASE"/>
    <property type="match status" value="1"/>
</dbReference>
<feature type="domain" description="HPt" evidence="21">
    <location>
        <begin position="869"/>
        <end position="958"/>
    </location>
</feature>
<dbReference type="AlphaFoldDB" id="A0A934M3B8"/>
<dbReference type="InterPro" id="IPR003661">
    <property type="entry name" value="HisK_dim/P_dom"/>
</dbReference>
<dbReference type="InterPro" id="IPR003660">
    <property type="entry name" value="HAMP_dom"/>
</dbReference>
<evidence type="ECO:0000259" key="18">
    <source>
        <dbReference type="PROSITE" id="PS50109"/>
    </source>
</evidence>
<dbReference type="InterPro" id="IPR038188">
    <property type="entry name" value="TorS_sensor_sf"/>
</dbReference>
<accession>A0A934M3B8</accession>
<evidence type="ECO:0000256" key="11">
    <source>
        <dbReference type="ARBA" id="ARBA00022989"/>
    </source>
</evidence>
<dbReference type="SMART" id="SM00388">
    <property type="entry name" value="HisKA"/>
    <property type="match status" value="1"/>
</dbReference>